<dbReference type="InterPro" id="IPR029308">
    <property type="entry name" value="FANCI_S1"/>
</dbReference>
<dbReference type="InterPro" id="IPR029314">
    <property type="entry name" value="FANCI_S4"/>
</dbReference>
<dbReference type="InterPro" id="IPR026171">
    <property type="entry name" value="FANCI"/>
</dbReference>
<accession>A0A507CGR7</accession>
<dbReference type="InterPro" id="IPR029313">
    <property type="entry name" value="FANCI_S3"/>
</dbReference>
<evidence type="ECO:0000313" key="8">
    <source>
        <dbReference type="EMBL" id="TPX37174.1"/>
    </source>
</evidence>
<feature type="domain" description="FANCI helical" evidence="6">
    <location>
        <begin position="337"/>
        <end position="388"/>
    </location>
</feature>
<dbReference type="Pfam" id="PF14675">
    <property type="entry name" value="FANCI_S1"/>
    <property type="match status" value="1"/>
</dbReference>
<dbReference type="RefSeq" id="XP_031027244.1">
    <property type="nucleotide sequence ID" value="XM_031166720.1"/>
</dbReference>
<feature type="region of interest" description="Disordered" evidence="1">
    <location>
        <begin position="1221"/>
        <end position="1245"/>
    </location>
</feature>
<feature type="compositionally biased region" description="Basic and acidic residues" evidence="1">
    <location>
        <begin position="1317"/>
        <end position="1326"/>
    </location>
</feature>
<gene>
    <name evidence="8" type="ORF">SmJEL517_g00791</name>
</gene>
<name>A0A507CGR7_9FUNG</name>
<dbReference type="GO" id="GO:0006281">
    <property type="term" value="P:DNA repair"/>
    <property type="evidence" value="ECO:0007669"/>
    <property type="project" value="InterPro"/>
</dbReference>
<dbReference type="GO" id="GO:0070182">
    <property type="term" value="F:DNA polymerase binding"/>
    <property type="evidence" value="ECO:0007669"/>
    <property type="project" value="TreeGrafter"/>
</dbReference>
<evidence type="ECO:0000259" key="5">
    <source>
        <dbReference type="Pfam" id="PF14678"/>
    </source>
</evidence>
<dbReference type="PANTHER" id="PTHR21818:SF0">
    <property type="entry name" value="FANCONI ANEMIA GROUP I PROTEIN"/>
    <property type="match status" value="1"/>
</dbReference>
<dbReference type="STRING" id="1806994.A0A507CGR7"/>
<dbReference type="EMBL" id="QEAO01000003">
    <property type="protein sequence ID" value="TPX37174.1"/>
    <property type="molecule type" value="Genomic_DNA"/>
</dbReference>
<sequence>MGSQSQSLPAWETTFLSLAGDGPEGPFKDMVVKTPIVTASHCCGSSMHSLSNLIKKYLESRSTKIIPVLNRLNAISFGKDEMAFDRRAAVLKECFRLLQHATQPPSSDLRVYPEVVAFIEKELDQCPGDLLASTVEHIEKRIEMNTAIGATVATMSSTRPTSPYVYAGLISLLPKMLQLLGRFVTVIDSKKKDYPGLVYKETTINRMLAPSWNAAIAVPLCHAFVDVEGLTEPQIARVVVQMSKTLNVAPAEQLPEVVRLMLQFAKKGQRQEVAYAIAAFFTNCGNEIRENAQGHLLIPTEKLPEYSKVVGLVLKQLNFSLRQDQQMATTFYNMMSKAKANTVLSYFNIALLLTVSPIYRIEEQVCDMLKGKVMTILRDEMRVESSPWRVNATNSHRSLRLQDYVNYTSIDIQGAMLALSREYQQGWQAVTKGLIQLALAFVDSSGIVVGRQIVDSSTSKKWKGEEELTVTERAAEQGCQILLEIYKNHTDFRSMIMENLETRIITSGATTRIGLALLEKIVKFVETSQPTTVGRIPRIREIADCFQVMSAAFASQAFYAYRPLVENDGPFQQQMMLLLRKGMFSVEMNQRKFALRGLVFLLEVCLSRSGEADWDTGSSSGKPGRALMLEITLMIRRYLIYPIELKRELFSRLSSLLVKYKNQEFAAAVYVHIHPQLKSLQAEDATHRVPIIIQKCLDASDEDCFIKEPLPQLASCLCNAAIVADLQTQGRAGVASAAAIPGRGRTEMKVILNRLTELDAFDFGLDKEASFDQEVQEGQKNLQLGELLLGLYEAFMEYCYRSGRVDDNIHKLQTRYVEMWKFLKENLAKKDTKLRACLDTSLSFDTIVYMIVRLYNNNEAGGVGGPNDAQKNLRGRKDYLRYLFSSALYHLHQLTDRGIQPRYREDTFIVLKDLGKTLFKICSQDELNNVEDAKKKAKTVAAYGMDVLKALVFVVRDQYKSRFNEFGEYALRYRSRNGNADASQTSDQALQKLVESFIQKSEYREATSALVVLEEVPDLKVDEAWLERLAQSGEVTDALYVKAIMQMVLRNVASGDESLLGKLYFDIALAADPLGEEEELDVDNQFALFARHKSTTSASLVISAISGWLEDAMWCIRQLQAFSADGDLQPTQTRNEEQDPICKLLSLWSKIIFVFNNRIWPELVVDSLTRCVTKLFKAAYYLTNWKLKHHTEVNDAYLDVVKAMANLSKSIAENALLRETAEREKQADGDHGAKKGKNKRPASAKAPKNIIPLLVEMEERYNIALINLGKKDPKVQQYVKRSTARDFKIDNALLNMDSEEGEGEEEDQQPNKKRRTALRDPGEDDE</sequence>
<evidence type="ECO:0000259" key="6">
    <source>
        <dbReference type="Pfam" id="PF14679"/>
    </source>
</evidence>
<feature type="compositionally biased region" description="Acidic residues" evidence="1">
    <location>
        <begin position="1297"/>
        <end position="1308"/>
    </location>
</feature>
<feature type="domain" description="FANCI solenoid 4" evidence="5">
    <location>
        <begin position="1077"/>
        <end position="1292"/>
    </location>
</feature>
<feature type="domain" description="FANCI solenoid 2" evidence="3">
    <location>
        <begin position="430"/>
        <end position="599"/>
    </location>
</feature>
<organism evidence="8 9">
    <name type="scientific">Synchytrium microbalum</name>
    <dbReference type="NCBI Taxonomy" id="1806994"/>
    <lineage>
        <taxon>Eukaryota</taxon>
        <taxon>Fungi</taxon>
        <taxon>Fungi incertae sedis</taxon>
        <taxon>Chytridiomycota</taxon>
        <taxon>Chytridiomycota incertae sedis</taxon>
        <taxon>Chytridiomycetes</taxon>
        <taxon>Synchytriales</taxon>
        <taxon>Synchytriaceae</taxon>
        <taxon>Synchytrium</taxon>
    </lineage>
</organism>
<comment type="caution">
    <text evidence="8">The sequence shown here is derived from an EMBL/GenBank/DDBJ whole genome shotgun (WGS) entry which is preliminary data.</text>
</comment>
<keyword evidence="9" id="KW-1185">Reference proteome</keyword>
<evidence type="ECO:0000259" key="4">
    <source>
        <dbReference type="Pfam" id="PF14677"/>
    </source>
</evidence>
<dbReference type="OrthoDB" id="195089at2759"/>
<evidence type="ECO:0000256" key="1">
    <source>
        <dbReference type="SAM" id="MobiDB-lite"/>
    </source>
</evidence>
<dbReference type="InterPro" id="IPR029312">
    <property type="entry name" value="FANCI_HD2"/>
</dbReference>
<dbReference type="InterPro" id="IPR029310">
    <property type="entry name" value="FANCI_HD1"/>
</dbReference>
<protein>
    <submittedName>
        <fullName evidence="8">Uncharacterized protein</fullName>
    </submittedName>
</protein>
<evidence type="ECO:0000259" key="3">
    <source>
        <dbReference type="Pfam" id="PF14676"/>
    </source>
</evidence>
<dbReference type="InterPro" id="IPR029315">
    <property type="entry name" value="FANCI_S2"/>
</dbReference>
<feature type="region of interest" description="Disordered" evidence="1">
    <location>
        <begin position="1290"/>
        <end position="1326"/>
    </location>
</feature>
<dbReference type="Pfam" id="PF14677">
    <property type="entry name" value="FANCI_S3"/>
    <property type="match status" value="1"/>
</dbReference>
<feature type="domain" description="FANCI solenoid 3" evidence="4">
    <location>
        <begin position="868"/>
        <end position="1000"/>
    </location>
</feature>
<dbReference type="Pfam" id="PF14676">
    <property type="entry name" value="FANCI_S2"/>
    <property type="match status" value="1"/>
</dbReference>
<dbReference type="GeneID" id="42002017"/>
<dbReference type="PANTHER" id="PTHR21818">
    <property type="entry name" value="BC025462 PROTEIN"/>
    <property type="match status" value="1"/>
</dbReference>
<dbReference type="Proteomes" id="UP000319731">
    <property type="component" value="Unassembled WGS sequence"/>
</dbReference>
<dbReference type="Pfam" id="PF14678">
    <property type="entry name" value="FANCI_S4"/>
    <property type="match status" value="1"/>
</dbReference>
<dbReference type="Pfam" id="PF14679">
    <property type="entry name" value="FANCI_HD1"/>
    <property type="match status" value="1"/>
</dbReference>
<evidence type="ECO:0000259" key="2">
    <source>
        <dbReference type="Pfam" id="PF14675"/>
    </source>
</evidence>
<feature type="domain" description="FANCI helical" evidence="7">
    <location>
        <begin position="622"/>
        <end position="809"/>
    </location>
</feature>
<reference evidence="8 9" key="1">
    <citation type="journal article" date="2019" name="Sci. Rep.">
        <title>Comparative genomics of chytrid fungi reveal insights into the obligate biotrophic and pathogenic lifestyle of Synchytrium endobioticum.</title>
        <authorList>
            <person name="van de Vossenberg B.T.L.H."/>
            <person name="Warris S."/>
            <person name="Nguyen H.D.T."/>
            <person name="van Gent-Pelzer M.P.E."/>
            <person name="Joly D.L."/>
            <person name="van de Geest H.C."/>
            <person name="Bonants P.J.M."/>
            <person name="Smith D.S."/>
            <person name="Levesque C.A."/>
            <person name="van der Lee T.A.J."/>
        </authorList>
    </citation>
    <scope>NUCLEOTIDE SEQUENCE [LARGE SCALE GENOMIC DNA]</scope>
    <source>
        <strain evidence="8 9">JEL517</strain>
    </source>
</reference>
<feature type="domain" description="FANCI solenoid 1" evidence="2">
    <location>
        <begin position="110"/>
        <end position="319"/>
    </location>
</feature>
<evidence type="ECO:0000313" key="9">
    <source>
        <dbReference type="Proteomes" id="UP000319731"/>
    </source>
</evidence>
<evidence type="ECO:0000259" key="7">
    <source>
        <dbReference type="Pfam" id="PF14680"/>
    </source>
</evidence>
<feature type="compositionally biased region" description="Basic and acidic residues" evidence="1">
    <location>
        <begin position="1221"/>
        <end position="1233"/>
    </location>
</feature>
<proteinExistence type="predicted"/>
<dbReference type="Pfam" id="PF14680">
    <property type="entry name" value="FANCI_HD2"/>
    <property type="match status" value="1"/>
</dbReference>